<feature type="coiled-coil region" evidence="4">
    <location>
        <begin position="83"/>
        <end position="122"/>
    </location>
</feature>
<accession>A0A7K1KJP0</accession>
<keyword evidence="2 3" id="KW-0802">TPR repeat</keyword>
<dbReference type="SMART" id="SM00028">
    <property type="entry name" value="TPR"/>
    <property type="match status" value="2"/>
</dbReference>
<dbReference type="InterPro" id="IPR011990">
    <property type="entry name" value="TPR-like_helical_dom_sf"/>
</dbReference>
<dbReference type="EMBL" id="WODC01000001">
    <property type="protein sequence ID" value="MUM76211.1"/>
    <property type="molecule type" value="Genomic_DNA"/>
</dbReference>
<name>A0A7K1KJP0_9BACT</name>
<keyword evidence="1" id="KW-0677">Repeat</keyword>
<dbReference type="Proteomes" id="UP000461162">
    <property type="component" value="Unassembled WGS sequence"/>
</dbReference>
<dbReference type="InterPro" id="IPR019734">
    <property type="entry name" value="TPR_rpt"/>
</dbReference>
<gene>
    <name evidence="5" type="ORF">GKC30_01035</name>
</gene>
<keyword evidence="6" id="KW-1185">Reference proteome</keyword>
<dbReference type="RefSeq" id="WP_155931640.1">
    <property type="nucleotide sequence ID" value="NZ_WODC01000001.1"/>
</dbReference>
<dbReference type="PANTHER" id="PTHR44943">
    <property type="entry name" value="CELLULOSE SYNTHASE OPERON PROTEIN C"/>
    <property type="match status" value="1"/>
</dbReference>
<dbReference type="PANTHER" id="PTHR44943:SF8">
    <property type="entry name" value="TPR REPEAT-CONTAINING PROTEIN MJ0263"/>
    <property type="match status" value="1"/>
</dbReference>
<sequence>MSTELVNARKKLNMVNTMLKKGKYMNAVQCIHDGLIMLLKTPTIKSERDEFEDLIKKVTYNLNNDPDLRKLYPLVISYEPGKERALLDAMRELLQELQKVLNEEVQEDMQAIMARKREALEKGQSLLDQQQWDEAGKVFDALVREFGGDTDLKADIADRYLNADRYKEAFHMLDDALRDDPNAIHLYNRIGMVLRKMKDYDTAEKYYVKALSLSHGDEYLHYNIGRLYYDWRKWAKMARAAEAAVSLNPDFAEAVKMLKFARKKMAE</sequence>
<dbReference type="Pfam" id="PF14559">
    <property type="entry name" value="TPR_19"/>
    <property type="match status" value="1"/>
</dbReference>
<comment type="caution">
    <text evidence="5">The sequence shown here is derived from an EMBL/GenBank/DDBJ whole genome shotgun (WGS) entry which is preliminary data.</text>
</comment>
<feature type="repeat" description="TPR" evidence="3">
    <location>
        <begin position="184"/>
        <end position="217"/>
    </location>
</feature>
<dbReference type="SUPFAM" id="SSF48452">
    <property type="entry name" value="TPR-like"/>
    <property type="match status" value="1"/>
</dbReference>
<evidence type="ECO:0000256" key="1">
    <source>
        <dbReference type="ARBA" id="ARBA00022737"/>
    </source>
</evidence>
<reference evidence="5 6" key="1">
    <citation type="submission" date="2019-11" db="EMBL/GenBank/DDBJ databases">
        <title>Pseudodesulfovibrio alkaliphilus, sp. nov., an alkaliphilic sulfate-reducing bacteria from mud volcano of Taman peninsula, Russia.</title>
        <authorList>
            <person name="Frolova A."/>
            <person name="Merkel A.Y."/>
            <person name="Slobodkin A.I."/>
        </authorList>
    </citation>
    <scope>NUCLEOTIDE SEQUENCE [LARGE SCALE GENOMIC DNA]</scope>
    <source>
        <strain evidence="5 6">F-1</strain>
    </source>
</reference>
<evidence type="ECO:0000256" key="4">
    <source>
        <dbReference type="SAM" id="Coils"/>
    </source>
</evidence>
<proteinExistence type="predicted"/>
<keyword evidence="4" id="KW-0175">Coiled coil</keyword>
<dbReference type="AlphaFoldDB" id="A0A7K1KJP0"/>
<dbReference type="PROSITE" id="PS50005">
    <property type="entry name" value="TPR"/>
    <property type="match status" value="2"/>
</dbReference>
<evidence type="ECO:0000313" key="6">
    <source>
        <dbReference type="Proteomes" id="UP000461162"/>
    </source>
</evidence>
<evidence type="ECO:0000313" key="5">
    <source>
        <dbReference type="EMBL" id="MUM76211.1"/>
    </source>
</evidence>
<dbReference type="Pfam" id="PF00515">
    <property type="entry name" value="TPR_1"/>
    <property type="match status" value="1"/>
</dbReference>
<dbReference type="Gene3D" id="1.25.40.10">
    <property type="entry name" value="Tetratricopeptide repeat domain"/>
    <property type="match status" value="1"/>
</dbReference>
<organism evidence="5 6">
    <name type="scientific">Pseudodesulfovibrio alkaliphilus</name>
    <dbReference type="NCBI Taxonomy" id="2661613"/>
    <lineage>
        <taxon>Bacteria</taxon>
        <taxon>Pseudomonadati</taxon>
        <taxon>Thermodesulfobacteriota</taxon>
        <taxon>Desulfovibrionia</taxon>
        <taxon>Desulfovibrionales</taxon>
        <taxon>Desulfovibrionaceae</taxon>
    </lineage>
</organism>
<protein>
    <submittedName>
        <fullName evidence="5">Tetratricopeptide repeat protein</fullName>
    </submittedName>
</protein>
<evidence type="ECO:0000256" key="2">
    <source>
        <dbReference type="ARBA" id="ARBA00022803"/>
    </source>
</evidence>
<dbReference type="InterPro" id="IPR051685">
    <property type="entry name" value="Ycf3/AcsC/BcsC/TPR_MFPF"/>
</dbReference>
<feature type="repeat" description="TPR" evidence="3">
    <location>
        <begin position="150"/>
        <end position="183"/>
    </location>
</feature>
<evidence type="ECO:0000256" key="3">
    <source>
        <dbReference type="PROSITE-ProRule" id="PRU00339"/>
    </source>
</evidence>